<dbReference type="GO" id="GO:0004844">
    <property type="term" value="F:uracil DNA N-glycosylase activity"/>
    <property type="evidence" value="ECO:0007669"/>
    <property type="project" value="UniProtKB-UniRule"/>
</dbReference>
<dbReference type="NCBIfam" id="NF003591">
    <property type="entry name" value="PRK05254.1-4"/>
    <property type="match status" value="1"/>
</dbReference>
<dbReference type="SMART" id="SM00987">
    <property type="entry name" value="UreE_C"/>
    <property type="match status" value="1"/>
</dbReference>
<evidence type="ECO:0000256" key="7">
    <source>
        <dbReference type="ARBA" id="ARBA00022801"/>
    </source>
</evidence>
<dbReference type="InterPro" id="IPR002043">
    <property type="entry name" value="UDG_fam1"/>
</dbReference>
<evidence type="ECO:0000256" key="4">
    <source>
        <dbReference type="ARBA" id="ARBA00012030"/>
    </source>
</evidence>
<comment type="catalytic activity">
    <reaction evidence="1 9 11">
        <text>Hydrolyzes single-stranded DNA or mismatched double-stranded DNA and polynucleotides, releasing free uracil.</text>
        <dbReference type="EC" id="3.2.2.27"/>
    </reaction>
</comment>
<evidence type="ECO:0000256" key="10">
    <source>
        <dbReference type="PROSITE-ProRule" id="PRU10072"/>
    </source>
</evidence>
<name>A0A5B7X0C4_9FLAO</name>
<sequence>MKVNIHPSWINELETEFKKPYFKDLIEFVKEEYDQNTCFPDSDNIFEAFNRATFDRVKVVILGQDPYHGPGQAHGLCFSVLPNAKLPPSLKNIYKELETDLGKPIPATGNLEHWANQGVLMLNAILTVRAHEAGSHTKKGWEEFTDKVIEIISAKKENVVFLLWGGPAKKKGAKIDPSKHLILTSGHPSPLSAIRGYWFGNRHFSITNNYLVENGKEPIDW</sequence>
<evidence type="ECO:0000256" key="6">
    <source>
        <dbReference type="ARBA" id="ARBA00022763"/>
    </source>
</evidence>
<evidence type="ECO:0000256" key="1">
    <source>
        <dbReference type="ARBA" id="ARBA00001400"/>
    </source>
</evidence>
<keyword evidence="13" id="KW-0326">Glycosidase</keyword>
<dbReference type="EMBL" id="CP040812">
    <property type="protein sequence ID" value="QCY68118.1"/>
    <property type="molecule type" value="Genomic_DNA"/>
</dbReference>
<dbReference type="AlphaFoldDB" id="A0A5B7X0C4"/>
<comment type="similarity">
    <text evidence="3 9 11">Belongs to the uracil-DNA glycosylase (UDG) superfamily. UNG family.</text>
</comment>
<dbReference type="InterPro" id="IPR036895">
    <property type="entry name" value="Uracil-DNA_glycosylase-like_sf"/>
</dbReference>
<dbReference type="NCBIfam" id="TIGR00628">
    <property type="entry name" value="ung"/>
    <property type="match status" value="1"/>
</dbReference>
<dbReference type="SUPFAM" id="SSF52141">
    <property type="entry name" value="Uracil-DNA glycosylase-like"/>
    <property type="match status" value="1"/>
</dbReference>
<dbReference type="KEGG" id="afla:FHG64_01175"/>
<dbReference type="PROSITE" id="PS00130">
    <property type="entry name" value="U_DNA_GLYCOSYLASE"/>
    <property type="match status" value="1"/>
</dbReference>
<evidence type="ECO:0000256" key="11">
    <source>
        <dbReference type="RuleBase" id="RU003780"/>
    </source>
</evidence>
<dbReference type="HAMAP" id="MF_00148">
    <property type="entry name" value="UDG"/>
    <property type="match status" value="1"/>
</dbReference>
<keyword evidence="6 9" id="KW-0227">DNA damage</keyword>
<evidence type="ECO:0000256" key="3">
    <source>
        <dbReference type="ARBA" id="ARBA00008184"/>
    </source>
</evidence>
<dbReference type="NCBIfam" id="NF003592">
    <property type="entry name" value="PRK05254.1-5"/>
    <property type="match status" value="1"/>
</dbReference>
<comment type="subcellular location">
    <subcellularLocation>
        <location evidence="9">Cytoplasm</location>
    </subcellularLocation>
</comment>
<dbReference type="InterPro" id="IPR005122">
    <property type="entry name" value="Uracil-DNA_glycosylase-like"/>
</dbReference>
<accession>A0A5B7X0C4</accession>
<evidence type="ECO:0000256" key="2">
    <source>
        <dbReference type="ARBA" id="ARBA00002631"/>
    </source>
</evidence>
<dbReference type="Proteomes" id="UP000309016">
    <property type="component" value="Chromosome"/>
</dbReference>
<keyword evidence="14" id="KW-1185">Reference proteome</keyword>
<reference evidence="13 14" key="1">
    <citation type="submission" date="2019-06" db="EMBL/GenBank/DDBJ databases">
        <title>Complete genome sequence of Antarcticibacterium flavum KCTC 52984T from an Antarctic marine sediment.</title>
        <authorList>
            <person name="Lee Y.M."/>
            <person name="Shin S.C."/>
        </authorList>
    </citation>
    <scope>NUCLEOTIDE SEQUENCE [LARGE SCALE GENOMIC DNA]</scope>
    <source>
        <strain evidence="13 14">KCTC 52984</strain>
    </source>
</reference>
<dbReference type="Gene3D" id="3.40.470.10">
    <property type="entry name" value="Uracil-DNA glycosylase-like domain"/>
    <property type="match status" value="1"/>
</dbReference>
<dbReference type="GO" id="GO:0097510">
    <property type="term" value="P:base-excision repair, AP site formation via deaminated base removal"/>
    <property type="evidence" value="ECO:0007669"/>
    <property type="project" value="TreeGrafter"/>
</dbReference>
<proteinExistence type="inferred from homology"/>
<keyword evidence="8 9" id="KW-0234">DNA repair</keyword>
<dbReference type="SMART" id="SM00986">
    <property type="entry name" value="UDG"/>
    <property type="match status" value="1"/>
</dbReference>
<evidence type="ECO:0000256" key="8">
    <source>
        <dbReference type="ARBA" id="ARBA00023204"/>
    </source>
</evidence>
<dbReference type="PANTHER" id="PTHR11264">
    <property type="entry name" value="URACIL-DNA GLYCOSYLASE"/>
    <property type="match status" value="1"/>
</dbReference>
<keyword evidence="7 9" id="KW-0378">Hydrolase</keyword>
<dbReference type="OrthoDB" id="9804372at2"/>
<feature type="domain" description="Uracil-DNA glycosylase-like" evidence="12">
    <location>
        <begin position="49"/>
        <end position="211"/>
    </location>
</feature>
<organism evidence="13 14">
    <name type="scientific">Antarcticibacterium flavum</name>
    <dbReference type="NCBI Taxonomy" id="2058175"/>
    <lineage>
        <taxon>Bacteria</taxon>
        <taxon>Pseudomonadati</taxon>
        <taxon>Bacteroidota</taxon>
        <taxon>Flavobacteriia</taxon>
        <taxon>Flavobacteriales</taxon>
        <taxon>Flavobacteriaceae</taxon>
        <taxon>Antarcticibacterium</taxon>
    </lineage>
</organism>
<protein>
    <recommendedName>
        <fullName evidence="5 9">Uracil-DNA glycosylase</fullName>
        <shortName evidence="9">UDG</shortName>
        <ecNumber evidence="4 9">3.2.2.27</ecNumber>
    </recommendedName>
</protein>
<evidence type="ECO:0000259" key="12">
    <source>
        <dbReference type="SMART" id="SM00986"/>
    </source>
</evidence>
<dbReference type="CDD" id="cd10027">
    <property type="entry name" value="UDG-F1-like"/>
    <property type="match status" value="1"/>
</dbReference>
<gene>
    <name evidence="9" type="primary">ung</name>
    <name evidence="13" type="ORF">FHG64_01175</name>
</gene>
<evidence type="ECO:0000256" key="9">
    <source>
        <dbReference type="HAMAP-Rule" id="MF_00148"/>
    </source>
</evidence>
<dbReference type="PANTHER" id="PTHR11264:SF0">
    <property type="entry name" value="URACIL-DNA GLYCOSYLASE"/>
    <property type="match status" value="1"/>
</dbReference>
<dbReference type="NCBIfam" id="NF003588">
    <property type="entry name" value="PRK05254.1-1"/>
    <property type="match status" value="1"/>
</dbReference>
<dbReference type="Pfam" id="PF03167">
    <property type="entry name" value="UDG"/>
    <property type="match status" value="1"/>
</dbReference>
<dbReference type="GO" id="GO:0005737">
    <property type="term" value="C:cytoplasm"/>
    <property type="evidence" value="ECO:0007669"/>
    <property type="project" value="UniProtKB-SubCell"/>
</dbReference>
<dbReference type="NCBIfam" id="NF003589">
    <property type="entry name" value="PRK05254.1-2"/>
    <property type="match status" value="1"/>
</dbReference>
<dbReference type="InterPro" id="IPR018085">
    <property type="entry name" value="Ura-DNA_Glyclase_AS"/>
</dbReference>
<dbReference type="RefSeq" id="WP_139064694.1">
    <property type="nucleotide sequence ID" value="NZ_CP040812.1"/>
</dbReference>
<comment type="function">
    <text evidence="2 9 11">Excises uracil residues from the DNA which can arise as a result of misincorporation of dUMP residues by DNA polymerase or due to deamination of cytosine.</text>
</comment>
<evidence type="ECO:0000256" key="5">
    <source>
        <dbReference type="ARBA" id="ARBA00018429"/>
    </source>
</evidence>
<evidence type="ECO:0000313" key="14">
    <source>
        <dbReference type="Proteomes" id="UP000309016"/>
    </source>
</evidence>
<keyword evidence="9" id="KW-0963">Cytoplasm</keyword>
<dbReference type="FunFam" id="3.40.470.10:FF:000001">
    <property type="entry name" value="Uracil-DNA glycosylase"/>
    <property type="match status" value="1"/>
</dbReference>
<dbReference type="EC" id="3.2.2.27" evidence="4 9"/>
<evidence type="ECO:0000313" key="13">
    <source>
        <dbReference type="EMBL" id="QCY68118.1"/>
    </source>
</evidence>
<feature type="active site" description="Proton acceptor" evidence="9 10">
    <location>
        <position position="65"/>
    </location>
</feature>